<dbReference type="RefSeq" id="XP_023469043.1">
    <property type="nucleotide sequence ID" value="XM_023614393.1"/>
</dbReference>
<name>A0A2G4T2U4_RHIZD</name>
<reference evidence="1 2" key="1">
    <citation type="journal article" date="2016" name="Proc. Natl. Acad. Sci. U.S.A.">
        <title>Lipid metabolic changes in an early divergent fungus govern the establishment of a mutualistic symbiosis with endobacteria.</title>
        <authorList>
            <person name="Lastovetsky O.A."/>
            <person name="Gaspar M.L."/>
            <person name="Mondo S.J."/>
            <person name="LaButti K.M."/>
            <person name="Sandor L."/>
            <person name="Grigoriev I.V."/>
            <person name="Henry S.A."/>
            <person name="Pawlowska T.E."/>
        </authorList>
    </citation>
    <scope>NUCLEOTIDE SEQUENCE [LARGE SCALE GENOMIC DNA]</scope>
    <source>
        <strain evidence="1 2">ATCC 52813</strain>
    </source>
</reference>
<dbReference type="EMBL" id="KZ303844">
    <property type="protein sequence ID" value="PHZ15335.1"/>
    <property type="molecule type" value="Genomic_DNA"/>
</dbReference>
<protein>
    <submittedName>
        <fullName evidence="1">Uncharacterized protein</fullName>
    </submittedName>
</protein>
<sequence>MTTCVVLGHYYLKPFCIYSTSNASYFCLEDMNALFFNNQLNTKAHYLKQLFKANPHHFLKNIKDGRTFVMTRTVIQIARCFNYFYLAELCKLTVEEMMGKIAAPLLKCIEYDQWHMALPAPYKTKNHVDLDLKPLSGNEWLFVPSVSAKTAHSKEKENMKLTWRTSSEASKQYRPITTTTIQLSTILHQWLSTDIRDYQPDSAMFQTLKSVEKIRQQQQAIIETRQLQAIFHSTNNNNNNNNTKTIKNIKASTTTTRSSKKASTEKAFPYTENNKRKRVYFHYNHVLKKSKLLEEKERILPLPSQQPDHNLHLLASQATQMRGLPISPSISPSSPTPFLLQPIDNQTKQPPLRLPSIQSMLSELSIPIGGRNMDSCRITP</sequence>
<gene>
    <name evidence="1" type="ORF">RHIMIDRAFT_302715</name>
</gene>
<keyword evidence="2" id="KW-1185">Reference proteome</keyword>
<organism evidence="1 2">
    <name type="scientific">Rhizopus microsporus ATCC 52813</name>
    <dbReference type="NCBI Taxonomy" id="1340429"/>
    <lineage>
        <taxon>Eukaryota</taxon>
        <taxon>Fungi</taxon>
        <taxon>Fungi incertae sedis</taxon>
        <taxon>Mucoromycota</taxon>
        <taxon>Mucoromycotina</taxon>
        <taxon>Mucoromycetes</taxon>
        <taxon>Mucorales</taxon>
        <taxon>Mucorineae</taxon>
        <taxon>Rhizopodaceae</taxon>
        <taxon>Rhizopus</taxon>
    </lineage>
</organism>
<evidence type="ECO:0000313" key="1">
    <source>
        <dbReference type="EMBL" id="PHZ15335.1"/>
    </source>
</evidence>
<dbReference type="GeneID" id="35445382"/>
<accession>A0A2G4T2U4</accession>
<evidence type="ECO:0000313" key="2">
    <source>
        <dbReference type="Proteomes" id="UP000242254"/>
    </source>
</evidence>
<dbReference type="Proteomes" id="UP000242254">
    <property type="component" value="Unassembled WGS sequence"/>
</dbReference>
<proteinExistence type="predicted"/>
<dbReference type="AlphaFoldDB" id="A0A2G4T2U4"/>